<accession>A0AAV1K1L1</accession>
<sequence>MTEVRTESQSFIKNYIRLHNGMKLPSVGIGTYQVRNYDDIYTLVESSLANGYKLFDTAAVYRNEAYLGLALKELLPKYNLDREDIFVTTKLSPSCHGLHIVSKALEESLNNLAMEYVDMYMIHFPGTAGMPCDSPNNKNLRYDTWTAMNKLCDEGKTKCIGVCNFTKNHISQLLESHTSVPVVNQVELHPFYKQKELLEYCRERDICVQAYCSFGGASKGSLDLFANTVVKNIASIHKVTPAQVLLVWALQQGIAVIPKSTSPNRICENAHLSFQLTPEDMQALSSLNVYKKYAWDPAAVL</sequence>
<keyword evidence="2" id="KW-0521">NADP</keyword>
<evidence type="ECO:0000256" key="6">
    <source>
        <dbReference type="PIRSR" id="PIRSR000097-3"/>
    </source>
</evidence>
<reference evidence="8 9" key="1">
    <citation type="submission" date="2023-11" db="EMBL/GenBank/DDBJ databases">
        <authorList>
            <person name="Okamura Y."/>
        </authorList>
    </citation>
    <scope>NUCLEOTIDE SEQUENCE [LARGE SCALE GENOMIC DNA]</scope>
</reference>
<keyword evidence="3" id="KW-0560">Oxidoreductase</keyword>
<dbReference type="AlphaFoldDB" id="A0AAV1K1L1"/>
<feature type="active site" description="Proton donor" evidence="4">
    <location>
        <position position="61"/>
    </location>
</feature>
<proteinExistence type="inferred from homology"/>
<feature type="domain" description="NADP-dependent oxidoreductase" evidence="7">
    <location>
        <begin position="28"/>
        <end position="288"/>
    </location>
</feature>
<comment type="similarity">
    <text evidence="1">Belongs to the aldo/keto reductase family.</text>
</comment>
<evidence type="ECO:0000256" key="2">
    <source>
        <dbReference type="ARBA" id="ARBA00022857"/>
    </source>
</evidence>
<evidence type="ECO:0000256" key="3">
    <source>
        <dbReference type="ARBA" id="ARBA00023002"/>
    </source>
</evidence>
<evidence type="ECO:0000256" key="5">
    <source>
        <dbReference type="PIRSR" id="PIRSR000097-2"/>
    </source>
</evidence>
<gene>
    <name evidence="8" type="ORF">LNINA_LOCUS13870</name>
</gene>
<feature type="binding site" evidence="5">
    <location>
        <position position="123"/>
    </location>
    <ligand>
        <name>substrate</name>
    </ligand>
</feature>
<dbReference type="InterPro" id="IPR020471">
    <property type="entry name" value="AKR"/>
</dbReference>
<dbReference type="FunFam" id="3.20.20.100:FF:000002">
    <property type="entry name" value="2,5-diketo-D-gluconic acid reductase A"/>
    <property type="match status" value="1"/>
</dbReference>
<dbReference type="InterPro" id="IPR023210">
    <property type="entry name" value="NADP_OxRdtase_dom"/>
</dbReference>
<dbReference type="EMBL" id="CAVLEF010000279">
    <property type="protein sequence ID" value="CAK1555030.1"/>
    <property type="molecule type" value="Genomic_DNA"/>
</dbReference>
<protein>
    <recommendedName>
        <fullName evidence="7">NADP-dependent oxidoreductase domain-containing protein</fullName>
    </recommendedName>
</protein>
<dbReference type="PROSITE" id="PS00062">
    <property type="entry name" value="ALDOKETO_REDUCTASE_2"/>
    <property type="match status" value="1"/>
</dbReference>
<evidence type="ECO:0000313" key="9">
    <source>
        <dbReference type="Proteomes" id="UP001497472"/>
    </source>
</evidence>
<evidence type="ECO:0000256" key="4">
    <source>
        <dbReference type="PIRSR" id="PIRSR000097-1"/>
    </source>
</evidence>
<dbReference type="PRINTS" id="PR00069">
    <property type="entry name" value="ALDKETRDTASE"/>
</dbReference>
<dbReference type="InterPro" id="IPR018170">
    <property type="entry name" value="Aldo/ket_reductase_CS"/>
</dbReference>
<evidence type="ECO:0000256" key="1">
    <source>
        <dbReference type="ARBA" id="ARBA00007905"/>
    </source>
</evidence>
<dbReference type="Gene3D" id="3.20.20.100">
    <property type="entry name" value="NADP-dependent oxidoreductase domain"/>
    <property type="match status" value="1"/>
</dbReference>
<dbReference type="PIRSF" id="PIRSF000097">
    <property type="entry name" value="AKR"/>
    <property type="match status" value="1"/>
</dbReference>
<organism evidence="8 9">
    <name type="scientific">Leptosia nina</name>
    <dbReference type="NCBI Taxonomy" id="320188"/>
    <lineage>
        <taxon>Eukaryota</taxon>
        <taxon>Metazoa</taxon>
        <taxon>Ecdysozoa</taxon>
        <taxon>Arthropoda</taxon>
        <taxon>Hexapoda</taxon>
        <taxon>Insecta</taxon>
        <taxon>Pterygota</taxon>
        <taxon>Neoptera</taxon>
        <taxon>Endopterygota</taxon>
        <taxon>Lepidoptera</taxon>
        <taxon>Glossata</taxon>
        <taxon>Ditrysia</taxon>
        <taxon>Papilionoidea</taxon>
        <taxon>Pieridae</taxon>
        <taxon>Pierinae</taxon>
        <taxon>Leptosia</taxon>
    </lineage>
</organism>
<evidence type="ECO:0000313" key="8">
    <source>
        <dbReference type="EMBL" id="CAK1555030.1"/>
    </source>
</evidence>
<feature type="site" description="Lowers pKa of active site Tyr" evidence="6">
    <location>
        <position position="90"/>
    </location>
</feature>
<dbReference type="Proteomes" id="UP001497472">
    <property type="component" value="Unassembled WGS sequence"/>
</dbReference>
<keyword evidence="9" id="KW-1185">Reference proteome</keyword>
<dbReference type="PROSITE" id="PS00063">
    <property type="entry name" value="ALDOKETO_REDUCTASE_3"/>
    <property type="match status" value="1"/>
</dbReference>
<dbReference type="SUPFAM" id="SSF51430">
    <property type="entry name" value="NAD(P)-linked oxidoreductase"/>
    <property type="match status" value="1"/>
</dbReference>
<dbReference type="PANTHER" id="PTHR43827:SF3">
    <property type="entry name" value="NADP-DEPENDENT OXIDOREDUCTASE DOMAIN-CONTAINING PROTEIN"/>
    <property type="match status" value="1"/>
</dbReference>
<dbReference type="GO" id="GO:0016616">
    <property type="term" value="F:oxidoreductase activity, acting on the CH-OH group of donors, NAD or NADP as acceptor"/>
    <property type="evidence" value="ECO:0007669"/>
    <property type="project" value="UniProtKB-ARBA"/>
</dbReference>
<dbReference type="InterPro" id="IPR036812">
    <property type="entry name" value="NAD(P)_OxRdtase_dom_sf"/>
</dbReference>
<comment type="caution">
    <text evidence="8">The sequence shown here is derived from an EMBL/GenBank/DDBJ whole genome shotgun (WGS) entry which is preliminary data.</text>
</comment>
<evidence type="ECO:0000259" key="7">
    <source>
        <dbReference type="Pfam" id="PF00248"/>
    </source>
</evidence>
<dbReference type="Pfam" id="PF00248">
    <property type="entry name" value="Aldo_ket_red"/>
    <property type="match status" value="1"/>
</dbReference>
<name>A0AAV1K1L1_9NEOP</name>
<dbReference type="PANTHER" id="PTHR43827">
    <property type="entry name" value="2,5-DIKETO-D-GLUCONIC ACID REDUCTASE"/>
    <property type="match status" value="1"/>
</dbReference>